<feature type="transmembrane region" description="Helical" evidence="1">
    <location>
        <begin position="53"/>
        <end position="71"/>
    </location>
</feature>
<dbReference type="Proteomes" id="UP001458880">
    <property type="component" value="Unassembled WGS sequence"/>
</dbReference>
<keyword evidence="1" id="KW-0812">Transmembrane</keyword>
<dbReference type="EMBL" id="JASPKY010000214">
    <property type="protein sequence ID" value="KAK9720006.1"/>
    <property type="molecule type" value="Genomic_DNA"/>
</dbReference>
<keyword evidence="1" id="KW-1133">Transmembrane helix</keyword>
<evidence type="ECO:0000313" key="3">
    <source>
        <dbReference type="Proteomes" id="UP001458880"/>
    </source>
</evidence>
<organism evidence="2 3">
    <name type="scientific">Popillia japonica</name>
    <name type="common">Japanese beetle</name>
    <dbReference type="NCBI Taxonomy" id="7064"/>
    <lineage>
        <taxon>Eukaryota</taxon>
        <taxon>Metazoa</taxon>
        <taxon>Ecdysozoa</taxon>
        <taxon>Arthropoda</taxon>
        <taxon>Hexapoda</taxon>
        <taxon>Insecta</taxon>
        <taxon>Pterygota</taxon>
        <taxon>Neoptera</taxon>
        <taxon>Endopterygota</taxon>
        <taxon>Coleoptera</taxon>
        <taxon>Polyphaga</taxon>
        <taxon>Scarabaeiformia</taxon>
        <taxon>Scarabaeidae</taxon>
        <taxon>Rutelinae</taxon>
        <taxon>Popillia</taxon>
    </lineage>
</organism>
<sequence>MGTAVENFDAKKFVENLREHGSQVRCDDTQEFFRKMELPKFYDEEKFKRSYPLALKVFLAMPTVAVFSYAFPNDWFSGFFLVLS</sequence>
<comment type="caution">
    <text evidence="2">The sequence shown here is derived from an EMBL/GenBank/DDBJ whole genome shotgun (WGS) entry which is preliminary data.</text>
</comment>
<proteinExistence type="predicted"/>
<evidence type="ECO:0000313" key="2">
    <source>
        <dbReference type="EMBL" id="KAK9720006.1"/>
    </source>
</evidence>
<keyword evidence="1" id="KW-0472">Membrane</keyword>
<reference evidence="2 3" key="1">
    <citation type="journal article" date="2024" name="BMC Genomics">
        <title>De novo assembly and annotation of Popillia japonica's genome with initial clues to its potential as an invasive pest.</title>
        <authorList>
            <person name="Cucini C."/>
            <person name="Boschi S."/>
            <person name="Funari R."/>
            <person name="Cardaioli E."/>
            <person name="Iannotti N."/>
            <person name="Marturano G."/>
            <person name="Paoli F."/>
            <person name="Bruttini M."/>
            <person name="Carapelli A."/>
            <person name="Frati F."/>
            <person name="Nardi F."/>
        </authorList>
    </citation>
    <scope>NUCLEOTIDE SEQUENCE [LARGE SCALE GENOMIC DNA]</scope>
    <source>
        <strain evidence="2">DMR45628</strain>
    </source>
</reference>
<evidence type="ECO:0000256" key="1">
    <source>
        <dbReference type="SAM" id="Phobius"/>
    </source>
</evidence>
<protein>
    <submittedName>
        <fullName evidence="2">Uncharacterized protein</fullName>
    </submittedName>
</protein>
<dbReference type="AlphaFoldDB" id="A0AAW1KL66"/>
<name>A0AAW1KL66_POPJA</name>
<gene>
    <name evidence="2" type="ORF">QE152_g22351</name>
</gene>
<keyword evidence="3" id="KW-1185">Reference proteome</keyword>
<accession>A0AAW1KL66</accession>